<feature type="region of interest" description="Disordered" evidence="12">
    <location>
        <begin position="151"/>
        <end position="174"/>
    </location>
</feature>
<keyword evidence="8" id="KW-0418">Kinase</keyword>
<keyword evidence="5" id="KW-0479">Metal-binding</keyword>
<dbReference type="GO" id="GO:0009165">
    <property type="term" value="P:nucleotide biosynthetic process"/>
    <property type="evidence" value="ECO:0007669"/>
    <property type="project" value="UniProtKB-KW"/>
</dbReference>
<protein>
    <recommendedName>
        <fullName evidence="3">ribose-phosphate diphosphokinase</fullName>
        <ecNumber evidence="3">2.7.6.1</ecNumber>
    </recommendedName>
</protein>
<evidence type="ECO:0000256" key="9">
    <source>
        <dbReference type="ARBA" id="ARBA00022840"/>
    </source>
</evidence>
<evidence type="ECO:0000259" key="13">
    <source>
        <dbReference type="Pfam" id="PF13793"/>
    </source>
</evidence>
<dbReference type="GO" id="GO:0016301">
    <property type="term" value="F:kinase activity"/>
    <property type="evidence" value="ECO:0007669"/>
    <property type="project" value="UniProtKB-KW"/>
</dbReference>
<evidence type="ECO:0000256" key="11">
    <source>
        <dbReference type="ARBA" id="ARBA00049535"/>
    </source>
</evidence>
<dbReference type="InterPro" id="IPR000836">
    <property type="entry name" value="PRTase_dom"/>
</dbReference>
<dbReference type="Gene3D" id="3.40.50.2020">
    <property type="match status" value="2"/>
</dbReference>
<feature type="domain" description="Ribose-phosphate pyrophosphokinase N-terminal" evidence="13">
    <location>
        <begin position="280"/>
        <end position="394"/>
    </location>
</feature>
<dbReference type="NCBIfam" id="TIGR01251">
    <property type="entry name" value="ribP_PPkin"/>
    <property type="match status" value="1"/>
</dbReference>
<evidence type="ECO:0000313" key="15">
    <source>
        <dbReference type="Proteomes" id="UP001530293"/>
    </source>
</evidence>
<dbReference type="GO" id="GO:0004749">
    <property type="term" value="F:ribose phosphate diphosphokinase activity"/>
    <property type="evidence" value="ECO:0007669"/>
    <property type="project" value="UniProtKB-EC"/>
</dbReference>
<evidence type="ECO:0000256" key="12">
    <source>
        <dbReference type="SAM" id="MobiDB-lite"/>
    </source>
</evidence>
<comment type="similarity">
    <text evidence="2">Belongs to the ribose-phosphate pyrophosphokinase family.</text>
</comment>
<evidence type="ECO:0000256" key="6">
    <source>
        <dbReference type="ARBA" id="ARBA00022727"/>
    </source>
</evidence>
<dbReference type="EMBL" id="JALLBG020000017">
    <property type="protein sequence ID" value="KAL3772032.1"/>
    <property type="molecule type" value="Genomic_DNA"/>
</dbReference>
<evidence type="ECO:0000256" key="10">
    <source>
        <dbReference type="ARBA" id="ARBA00022842"/>
    </source>
</evidence>
<dbReference type="Pfam" id="PF14572">
    <property type="entry name" value="Pribosyl_synth"/>
    <property type="match status" value="1"/>
</dbReference>
<keyword evidence="4" id="KW-0808">Transferase</keyword>
<sequence>MFRASLLAIRIRHQHQYVVVNSARGTRTLASPPTRASHLADTHARALTEIDHWPIGTAGLAALALVGGLVSAKGYAEQEETSSLTKCEVVSHALPSTCANEPSLSKPVFRHIPSSELRRLHDDSDLAKSKRACAHAFESELFATYEDGADDWEEVDDDNNTQSHSQAENASKGLSSNTVLDRFVSFSSSSGPLNLKPRTSIRHTNRTIFQQEQRDKLLATSDGLEVDAPVNVRGSNDKDVALDRVNVVRHQGLGNNQVYTRKMYFYQSVQIKEHMRNKFRLFALPSSEHLGKEMALLLGTGLHCVNVGAFSDGETSVKIEDTVRGKEVYVVCTTTSTTAIMELLLTISALRRGSAKRICAVIPYYGYSRQDRRTGMKREPIGAADVAKLIEEMGVDSVICCDLHNPLLKGFFSPTVPVDHIMPGPVAAAYFYEELFDVSDGHTNEEGKQQVTPKTHEVPPHVKITVVAAHENQVFRANGFRNALQKLSGNDDIRVALISNTKAFNVHENSDSTLVGDVKGRKCIIIDDIINTGGTMRNAISMVHNAGASEIYSWATHGVLHLQSNDAPQKIQDLDCLKYLLISNSVAIDRELPPKIRKLSIAPLLAEAVARSYHSESISAMLNVKAPGSEK</sequence>
<dbReference type="InterPro" id="IPR005946">
    <property type="entry name" value="Rib-P_diPkinase"/>
</dbReference>
<reference evidence="14 15" key="1">
    <citation type="submission" date="2024-10" db="EMBL/GenBank/DDBJ databases">
        <title>Updated reference genomes for cyclostephanoid diatoms.</title>
        <authorList>
            <person name="Roberts W.R."/>
            <person name="Alverson A.J."/>
        </authorList>
    </citation>
    <scope>NUCLEOTIDE SEQUENCE [LARGE SCALE GENOMIC DNA]</scope>
    <source>
        <strain evidence="14 15">AJA232-27</strain>
    </source>
</reference>
<evidence type="ECO:0000256" key="4">
    <source>
        <dbReference type="ARBA" id="ARBA00022679"/>
    </source>
</evidence>
<evidence type="ECO:0000313" key="14">
    <source>
        <dbReference type="EMBL" id="KAL3772032.1"/>
    </source>
</evidence>
<keyword evidence="10" id="KW-0460">Magnesium</keyword>
<dbReference type="Pfam" id="PF13793">
    <property type="entry name" value="Pribosyltran_N"/>
    <property type="match status" value="1"/>
</dbReference>
<dbReference type="CDD" id="cd06223">
    <property type="entry name" value="PRTases_typeI"/>
    <property type="match status" value="1"/>
</dbReference>
<dbReference type="AlphaFoldDB" id="A0ABD3N7L9"/>
<feature type="compositionally biased region" description="Polar residues" evidence="12">
    <location>
        <begin position="160"/>
        <end position="174"/>
    </location>
</feature>
<dbReference type="GO" id="GO:0046872">
    <property type="term" value="F:metal ion binding"/>
    <property type="evidence" value="ECO:0007669"/>
    <property type="project" value="UniProtKB-KW"/>
</dbReference>
<dbReference type="PANTHER" id="PTHR10210">
    <property type="entry name" value="RIBOSE-PHOSPHATE DIPHOSPHOKINASE FAMILY MEMBER"/>
    <property type="match status" value="1"/>
</dbReference>
<evidence type="ECO:0000256" key="8">
    <source>
        <dbReference type="ARBA" id="ARBA00022777"/>
    </source>
</evidence>
<dbReference type="EC" id="2.7.6.1" evidence="3"/>
<gene>
    <name evidence="14" type="ORF">ACHAWU_008054</name>
</gene>
<evidence type="ECO:0000256" key="1">
    <source>
        <dbReference type="ARBA" id="ARBA00004996"/>
    </source>
</evidence>
<organism evidence="14 15">
    <name type="scientific">Discostella pseudostelligera</name>
    <dbReference type="NCBI Taxonomy" id="259834"/>
    <lineage>
        <taxon>Eukaryota</taxon>
        <taxon>Sar</taxon>
        <taxon>Stramenopiles</taxon>
        <taxon>Ochrophyta</taxon>
        <taxon>Bacillariophyta</taxon>
        <taxon>Coscinodiscophyceae</taxon>
        <taxon>Thalassiosirophycidae</taxon>
        <taxon>Stephanodiscales</taxon>
        <taxon>Stephanodiscaceae</taxon>
        <taxon>Discostella</taxon>
    </lineage>
</organism>
<dbReference type="InterPro" id="IPR029057">
    <property type="entry name" value="PRTase-like"/>
</dbReference>
<dbReference type="SMART" id="SM01400">
    <property type="entry name" value="Pribosyltran_N"/>
    <property type="match status" value="1"/>
</dbReference>
<evidence type="ECO:0000256" key="7">
    <source>
        <dbReference type="ARBA" id="ARBA00022741"/>
    </source>
</evidence>
<keyword evidence="7" id="KW-0547">Nucleotide-binding</keyword>
<proteinExistence type="inferred from homology"/>
<dbReference type="GO" id="GO:0005524">
    <property type="term" value="F:ATP binding"/>
    <property type="evidence" value="ECO:0007669"/>
    <property type="project" value="UniProtKB-KW"/>
</dbReference>
<evidence type="ECO:0000256" key="3">
    <source>
        <dbReference type="ARBA" id="ARBA00013247"/>
    </source>
</evidence>
<evidence type="ECO:0000256" key="5">
    <source>
        <dbReference type="ARBA" id="ARBA00022723"/>
    </source>
</evidence>
<comment type="catalytic activity">
    <reaction evidence="11">
        <text>D-ribose 5-phosphate + ATP = 5-phospho-alpha-D-ribose 1-diphosphate + AMP + H(+)</text>
        <dbReference type="Rhea" id="RHEA:15609"/>
        <dbReference type="ChEBI" id="CHEBI:15378"/>
        <dbReference type="ChEBI" id="CHEBI:30616"/>
        <dbReference type="ChEBI" id="CHEBI:58017"/>
        <dbReference type="ChEBI" id="CHEBI:78346"/>
        <dbReference type="ChEBI" id="CHEBI:456215"/>
        <dbReference type="EC" id="2.7.6.1"/>
    </reaction>
</comment>
<dbReference type="Proteomes" id="UP001530293">
    <property type="component" value="Unassembled WGS sequence"/>
</dbReference>
<comment type="caution">
    <text evidence="14">The sequence shown here is derived from an EMBL/GenBank/DDBJ whole genome shotgun (WGS) entry which is preliminary data.</text>
</comment>
<keyword evidence="15" id="KW-1185">Reference proteome</keyword>
<dbReference type="SUPFAM" id="SSF53271">
    <property type="entry name" value="PRTase-like"/>
    <property type="match status" value="2"/>
</dbReference>
<dbReference type="PANTHER" id="PTHR10210:SF32">
    <property type="entry name" value="RIBOSE-PHOSPHATE PYROPHOSPHOKINASE 2"/>
    <property type="match status" value="1"/>
</dbReference>
<keyword evidence="9" id="KW-0067">ATP-binding</keyword>
<dbReference type="InterPro" id="IPR029099">
    <property type="entry name" value="Pribosyltran_N"/>
</dbReference>
<name>A0ABD3N7L9_9STRA</name>
<dbReference type="FunFam" id="3.40.50.2020:FF:000007">
    <property type="entry name" value="Ribose-phosphate pyrophosphokinase"/>
    <property type="match status" value="1"/>
</dbReference>
<keyword evidence="6" id="KW-0545">Nucleotide biosynthesis</keyword>
<comment type="pathway">
    <text evidence="1">Metabolic intermediate biosynthesis; 5-phospho-alpha-D-ribose 1-diphosphate biosynthesis; 5-phospho-alpha-D-ribose 1-diphosphate from D-ribose 5-phosphate (route I): step 1/1.</text>
</comment>
<accession>A0ABD3N7L9</accession>
<evidence type="ECO:0000256" key="2">
    <source>
        <dbReference type="ARBA" id="ARBA00006478"/>
    </source>
</evidence>